<name>A0A6A7N2U0_9BURK</name>
<sequence length="154" mass="17074">MLAASTFRKIVLGSAIYDLIVTAPFATPWSFAFARTQLDDINQRLGGPALPEFAPFHVLFACLLGSVVLVWALLRISDPQQRFGRFDGVARLLFSTWMIWTLSVTGAPLLWLFILPEMAFCVAQWLPVRVAPQKTAGVKSDIRTRALPQIAKDG</sequence>
<dbReference type="AlphaFoldDB" id="A0A6A7N2U0"/>
<dbReference type="EMBL" id="WHUG01000005">
    <property type="protein sequence ID" value="MQA39297.1"/>
    <property type="molecule type" value="Genomic_DNA"/>
</dbReference>
<comment type="caution">
    <text evidence="2">The sequence shown here is derived from an EMBL/GenBank/DDBJ whole genome shotgun (WGS) entry which is preliminary data.</text>
</comment>
<feature type="transmembrane region" description="Helical" evidence="1">
    <location>
        <begin position="94"/>
        <end position="114"/>
    </location>
</feature>
<evidence type="ECO:0000256" key="1">
    <source>
        <dbReference type="SAM" id="Phobius"/>
    </source>
</evidence>
<keyword evidence="1" id="KW-0812">Transmembrane</keyword>
<feature type="transmembrane region" description="Helical" evidence="1">
    <location>
        <begin position="54"/>
        <end position="74"/>
    </location>
</feature>
<reference evidence="2 3" key="1">
    <citation type="submission" date="2019-10" db="EMBL/GenBank/DDBJ databases">
        <title>Two novel species isolated from a subtropical stream in China.</title>
        <authorList>
            <person name="Lu H."/>
        </authorList>
    </citation>
    <scope>NUCLEOTIDE SEQUENCE [LARGE SCALE GENOMIC DNA]</scope>
    <source>
        <strain evidence="2 3">FT29W</strain>
    </source>
</reference>
<proteinExistence type="predicted"/>
<evidence type="ECO:0000313" key="3">
    <source>
        <dbReference type="Proteomes" id="UP000440498"/>
    </source>
</evidence>
<dbReference type="Proteomes" id="UP000440498">
    <property type="component" value="Unassembled WGS sequence"/>
</dbReference>
<feature type="transmembrane region" description="Helical" evidence="1">
    <location>
        <begin position="12"/>
        <end position="34"/>
    </location>
</feature>
<dbReference type="RefSeq" id="WP_152838620.1">
    <property type="nucleotide sequence ID" value="NZ_WHUG01000005.1"/>
</dbReference>
<evidence type="ECO:0000313" key="2">
    <source>
        <dbReference type="EMBL" id="MQA39297.1"/>
    </source>
</evidence>
<organism evidence="2 3">
    <name type="scientific">Rugamonas aquatica</name>
    <dbReference type="NCBI Taxonomy" id="2743357"/>
    <lineage>
        <taxon>Bacteria</taxon>
        <taxon>Pseudomonadati</taxon>
        <taxon>Pseudomonadota</taxon>
        <taxon>Betaproteobacteria</taxon>
        <taxon>Burkholderiales</taxon>
        <taxon>Oxalobacteraceae</taxon>
        <taxon>Telluria group</taxon>
        <taxon>Rugamonas</taxon>
    </lineage>
</organism>
<gene>
    <name evidence="2" type="ORF">GEV02_14170</name>
</gene>
<accession>A0A6A7N2U0</accession>
<keyword evidence="1" id="KW-0472">Membrane</keyword>
<keyword evidence="1" id="KW-1133">Transmembrane helix</keyword>
<protein>
    <submittedName>
        <fullName evidence="2">Uncharacterized protein</fullName>
    </submittedName>
</protein>
<keyword evidence="3" id="KW-1185">Reference proteome</keyword>